<feature type="domain" description="Putative Flp pilus-assembly TadG-like N-terminal" evidence="2">
    <location>
        <begin position="26"/>
        <end position="72"/>
    </location>
</feature>
<keyword evidence="1" id="KW-0812">Transmembrane</keyword>
<feature type="transmembrane region" description="Helical" evidence="1">
    <location>
        <begin position="26"/>
        <end position="47"/>
    </location>
</feature>
<dbReference type="Proteomes" id="UP000001302">
    <property type="component" value="Chromosome"/>
</dbReference>
<dbReference type="STRING" id="314260.PB2503_06977"/>
<accession>E0TE86</accession>
<organism evidence="3 4">
    <name type="scientific">Parvularcula bermudensis (strain ATCC BAA-594 / HTCC2503 / KCTC 12087)</name>
    <dbReference type="NCBI Taxonomy" id="314260"/>
    <lineage>
        <taxon>Bacteria</taxon>
        <taxon>Pseudomonadati</taxon>
        <taxon>Pseudomonadota</taxon>
        <taxon>Alphaproteobacteria</taxon>
        <taxon>Parvularculales</taxon>
        <taxon>Parvularculaceae</taxon>
        <taxon>Parvularcula</taxon>
    </lineage>
</organism>
<dbReference type="eggNOG" id="COG4655">
    <property type="taxonomic scope" value="Bacteria"/>
</dbReference>
<name>E0TE86_PARBH</name>
<dbReference type="HOGENOM" id="CLU_046706_1_0_5"/>
<dbReference type="KEGG" id="pbr:PB2503_06977"/>
<proteinExistence type="predicted"/>
<protein>
    <recommendedName>
        <fullName evidence="2">Putative Flp pilus-assembly TadG-like N-terminal domain-containing protein</fullName>
    </recommendedName>
</protein>
<evidence type="ECO:0000256" key="1">
    <source>
        <dbReference type="SAM" id="Phobius"/>
    </source>
</evidence>
<evidence type="ECO:0000313" key="4">
    <source>
        <dbReference type="Proteomes" id="UP000001302"/>
    </source>
</evidence>
<gene>
    <name evidence="3" type="ordered locus">PB2503_06977</name>
</gene>
<keyword evidence="1" id="KW-0472">Membrane</keyword>
<dbReference type="Pfam" id="PF13400">
    <property type="entry name" value="Tad"/>
    <property type="match status" value="1"/>
</dbReference>
<evidence type="ECO:0000259" key="2">
    <source>
        <dbReference type="Pfam" id="PF13400"/>
    </source>
</evidence>
<reference evidence="4" key="1">
    <citation type="submission" date="2010-08" db="EMBL/GenBank/DDBJ databases">
        <title>Genome sequence of Parvularcula bermudensis HTCC2503.</title>
        <authorList>
            <person name="Kang D.-M."/>
            <person name="Oh H.-M."/>
            <person name="Cho J.-C."/>
        </authorList>
    </citation>
    <scope>NUCLEOTIDE SEQUENCE [LARGE SCALE GENOMIC DNA]</scope>
    <source>
        <strain evidence="4">ATCC BAA-594 / HTCC2503 / KCTC 12087</strain>
    </source>
</reference>
<dbReference type="AlphaFoldDB" id="E0TE86"/>
<dbReference type="RefSeq" id="WP_013300435.1">
    <property type="nucleotide sequence ID" value="NC_014414.1"/>
</dbReference>
<keyword evidence="4" id="KW-1185">Reference proteome</keyword>
<dbReference type="InterPro" id="IPR028087">
    <property type="entry name" value="Tad_N"/>
</dbReference>
<sequence>MSISTVMTVLRTVGRPLQRLRGDQRGSIAVLMAVMLVPSVGLGALIVDGSRMRTAHLEIQIVAEAAALAAAQNLPSVDDAREAATDYAEANLDPTKYGNVVRSTDVEFGTYDDSNGTFSVGGTTAVRVTAGRTEDRSNAFSTLFGGVIGRPSVDLTASAIAVAETSGGNPICILVLGFGYYGLDMDGDINVDIPDCGIQVNSDDDDAMNSKDDSYVNAAYIHVVGEVDGDTDMLNPQPVEGVDPVADPYASLAAPTLKPCGGTDEIDGGTHTLVDTYRFCDGLEIDDATVTFSPGEYQISGDFDLKGTANISGTDVTIYVEGDHSRIYFRRDTSFALSAPTTGPYAGIVMWSSRDNDESHEFYSNFGSSSSGSFYFPAAKMDIEDDAVWHTDCLRIVAWILDFSPDSTFSASSPATNCENNIYAKPSGVRLVR</sequence>
<dbReference type="EMBL" id="CP002156">
    <property type="protein sequence ID" value="ADM09461.1"/>
    <property type="molecule type" value="Genomic_DNA"/>
</dbReference>
<keyword evidence="1" id="KW-1133">Transmembrane helix</keyword>
<reference evidence="3 4" key="2">
    <citation type="journal article" date="2011" name="J. Bacteriol.">
        <title>Complete genome sequence of strain HTCC2503T of Parvularcula bermudensis, the type species of the order "Parvularculales" in the class Alphaproteobacteria.</title>
        <authorList>
            <person name="Oh H.M."/>
            <person name="Kang I."/>
            <person name="Vergin K.L."/>
            <person name="Kang D."/>
            <person name="Rhee K.H."/>
            <person name="Giovannoni S.J."/>
            <person name="Cho J.C."/>
        </authorList>
    </citation>
    <scope>NUCLEOTIDE SEQUENCE [LARGE SCALE GENOMIC DNA]</scope>
    <source>
        <strain evidence="4">ATCC BAA-594 / HTCC2503 / KCTC 12087</strain>
    </source>
</reference>
<evidence type="ECO:0000313" key="3">
    <source>
        <dbReference type="EMBL" id="ADM09461.1"/>
    </source>
</evidence>